<feature type="transmembrane region" description="Helical" evidence="1">
    <location>
        <begin position="178"/>
        <end position="200"/>
    </location>
</feature>
<name>A0ABS4KIZ9_9FIRM</name>
<gene>
    <name evidence="2" type="ORF">J2Z35_000995</name>
</gene>
<dbReference type="PANTHER" id="PTHR32309">
    <property type="entry name" value="TYROSINE-PROTEIN KINASE"/>
    <property type="match status" value="1"/>
</dbReference>
<accession>A0ABS4KIZ9</accession>
<sequence length="205" mass="23029">MVSFFRNCIHYIWLIFLIMIIILAAGYFFIIREYRPSYESNTALLVGKSPENNEEIEAYEVLQTVQISEKLVFDVPEVIGGSVVLRSINENLSALEGVGQRYTRADFEKNVETEVSRNTRVVNVSVKHNDPRAAQLIAATIASTTQEVISDLMKQNYIHVIKEAELPLRSSGISKTQLWVITGIGGLLIGLLAVFLITVVENNRQ</sequence>
<evidence type="ECO:0000256" key="1">
    <source>
        <dbReference type="SAM" id="Phobius"/>
    </source>
</evidence>
<dbReference type="InterPro" id="IPR050445">
    <property type="entry name" value="Bact_polysacc_biosynth/exp"/>
</dbReference>
<dbReference type="Proteomes" id="UP001314903">
    <property type="component" value="Unassembled WGS sequence"/>
</dbReference>
<keyword evidence="1" id="KW-0472">Membrane</keyword>
<dbReference type="PANTHER" id="PTHR32309:SF13">
    <property type="entry name" value="FERRIC ENTEROBACTIN TRANSPORT PROTEIN FEPE"/>
    <property type="match status" value="1"/>
</dbReference>
<protein>
    <submittedName>
        <fullName evidence="2">Capsular polysaccharide biosynthesis protein</fullName>
    </submittedName>
</protein>
<dbReference type="EMBL" id="JAGGLI010000008">
    <property type="protein sequence ID" value="MBP2027201.1"/>
    <property type="molecule type" value="Genomic_DNA"/>
</dbReference>
<evidence type="ECO:0000313" key="2">
    <source>
        <dbReference type="EMBL" id="MBP2027201.1"/>
    </source>
</evidence>
<proteinExistence type="predicted"/>
<keyword evidence="3" id="KW-1185">Reference proteome</keyword>
<dbReference type="RefSeq" id="WP_209660032.1">
    <property type="nucleotide sequence ID" value="NZ_JAGGLI010000008.1"/>
</dbReference>
<comment type="caution">
    <text evidence="2">The sequence shown here is derived from an EMBL/GenBank/DDBJ whole genome shotgun (WGS) entry which is preliminary data.</text>
</comment>
<reference evidence="2 3" key="1">
    <citation type="submission" date="2021-03" db="EMBL/GenBank/DDBJ databases">
        <title>Genomic Encyclopedia of Type Strains, Phase IV (KMG-IV): sequencing the most valuable type-strain genomes for metagenomic binning, comparative biology and taxonomic classification.</title>
        <authorList>
            <person name="Goeker M."/>
        </authorList>
    </citation>
    <scope>NUCLEOTIDE SEQUENCE [LARGE SCALE GENOMIC DNA]</scope>
    <source>
        <strain evidence="2 3">DSM 27512</strain>
    </source>
</reference>
<keyword evidence="1" id="KW-0812">Transmembrane</keyword>
<evidence type="ECO:0000313" key="3">
    <source>
        <dbReference type="Proteomes" id="UP001314903"/>
    </source>
</evidence>
<organism evidence="2 3">
    <name type="scientific">Acetoanaerobium pronyense</name>
    <dbReference type="NCBI Taxonomy" id="1482736"/>
    <lineage>
        <taxon>Bacteria</taxon>
        <taxon>Bacillati</taxon>
        <taxon>Bacillota</taxon>
        <taxon>Clostridia</taxon>
        <taxon>Peptostreptococcales</taxon>
        <taxon>Filifactoraceae</taxon>
        <taxon>Acetoanaerobium</taxon>
    </lineage>
</organism>
<feature type="transmembrane region" description="Helical" evidence="1">
    <location>
        <begin position="12"/>
        <end position="31"/>
    </location>
</feature>
<keyword evidence="1" id="KW-1133">Transmembrane helix</keyword>